<dbReference type="AlphaFoldDB" id="A0A6C0LMY8"/>
<dbReference type="EMBL" id="MN740521">
    <property type="protein sequence ID" value="QHU30934.1"/>
    <property type="molecule type" value="Genomic_DNA"/>
</dbReference>
<organism evidence="4">
    <name type="scientific">viral metagenome</name>
    <dbReference type="NCBI Taxonomy" id="1070528"/>
    <lineage>
        <taxon>unclassified sequences</taxon>
        <taxon>metagenomes</taxon>
        <taxon>organismal metagenomes</taxon>
    </lineage>
</organism>
<evidence type="ECO:0000313" key="4">
    <source>
        <dbReference type="EMBL" id="QHU30934.1"/>
    </source>
</evidence>
<feature type="region of interest" description="Disordered" evidence="1">
    <location>
        <begin position="77"/>
        <end position="96"/>
    </location>
</feature>
<protein>
    <recommendedName>
        <fullName evidence="3">Minor capsid protein P11 C-terminal conserved region domain-containing protein</fullName>
    </recommendedName>
</protein>
<keyword evidence="2" id="KW-0812">Transmembrane</keyword>
<feature type="domain" description="Minor capsid protein P11 C-terminal conserved region" evidence="3">
    <location>
        <begin position="99"/>
        <end position="181"/>
    </location>
</feature>
<keyword evidence="2" id="KW-1133">Transmembrane helix</keyword>
<evidence type="ECO:0000256" key="1">
    <source>
        <dbReference type="SAM" id="MobiDB-lite"/>
    </source>
</evidence>
<evidence type="ECO:0000259" key="3">
    <source>
        <dbReference type="Pfam" id="PF23983"/>
    </source>
</evidence>
<reference evidence="4" key="1">
    <citation type="journal article" date="2020" name="Nature">
        <title>Giant virus diversity and host interactions through global metagenomics.</title>
        <authorList>
            <person name="Schulz F."/>
            <person name="Roux S."/>
            <person name="Paez-Espino D."/>
            <person name="Jungbluth S."/>
            <person name="Walsh D.A."/>
            <person name="Denef V.J."/>
            <person name="McMahon K.D."/>
            <person name="Konstantinidis K.T."/>
            <person name="Eloe-Fadrosh E.A."/>
            <person name="Kyrpides N.C."/>
            <person name="Woyke T."/>
        </authorList>
    </citation>
    <scope>NUCLEOTIDE SEQUENCE</scope>
    <source>
        <strain evidence="4">GVMAG-M-3300027892-73</strain>
    </source>
</reference>
<keyword evidence="2" id="KW-0472">Membrane</keyword>
<proteinExistence type="predicted"/>
<name>A0A6C0LMY8_9ZZZZ</name>
<accession>A0A6C0LMY8</accession>
<sequence length="187" mass="20266">MSVSFKKLWNDYGIGAIIILLIIATGVSMFANYLTNKGSSGYESNAQMQTQYKNTNQQYSQGVRPSEPLGENEVFSSANGATTSMPGIPSSCSNPNIQNPAELLPKNNSDSQWAQLNPSGKGDLQNINLLKAGYHIGIDTIGQSLRNANLQIRSEPPNPQLNVGPWNQTTIEPDFMRPPLEIGSGPQ</sequence>
<dbReference type="InterPro" id="IPR055730">
    <property type="entry name" value="P11_C"/>
</dbReference>
<evidence type="ECO:0000256" key="2">
    <source>
        <dbReference type="SAM" id="Phobius"/>
    </source>
</evidence>
<dbReference type="Pfam" id="PF23983">
    <property type="entry name" value="P11_C"/>
    <property type="match status" value="1"/>
</dbReference>
<feature type="transmembrane region" description="Helical" evidence="2">
    <location>
        <begin position="12"/>
        <end position="34"/>
    </location>
</feature>